<comment type="caution">
    <text evidence="6">The sequence shown here is derived from an EMBL/GenBank/DDBJ whole genome shotgun (WGS) entry which is preliminary data.</text>
</comment>
<dbReference type="SUPFAM" id="SSF52777">
    <property type="entry name" value="CoA-dependent acyltransferases"/>
    <property type="match status" value="2"/>
</dbReference>
<dbReference type="InterPro" id="IPR020806">
    <property type="entry name" value="PKS_PP-bd"/>
</dbReference>
<dbReference type="EMBL" id="BAAAVI010000061">
    <property type="protein sequence ID" value="GAA2898255.1"/>
    <property type="molecule type" value="Genomic_DNA"/>
</dbReference>
<dbReference type="SUPFAM" id="SSF53474">
    <property type="entry name" value="alpha/beta-Hydrolases"/>
    <property type="match status" value="1"/>
</dbReference>
<protein>
    <recommendedName>
        <fullName evidence="5">Carrier domain-containing protein</fullName>
    </recommendedName>
</protein>
<dbReference type="SMART" id="SM00823">
    <property type="entry name" value="PKS_PP"/>
    <property type="match status" value="1"/>
</dbReference>
<dbReference type="PANTHER" id="PTHR45527:SF1">
    <property type="entry name" value="FATTY ACID SYNTHASE"/>
    <property type="match status" value="1"/>
</dbReference>
<sequence length="1271" mass="133723">MTAVGPDRIEGYQLSPQQRAVFLREGARSRAVHAVRPAPPVALDELAARMETLVAEHEILRTRYAEVAGLRIPVQVVDPAGPVSAEEGPLGGTVLRAGELTVEHRDTPDGALLRLELPRLSVDRASWSMITGFLLGERPAGAAEDGQALQYADVAAWLGEELERSETAGEPEETSGTQAAVPFLTPAGRWDGDAVPETLSVTVEGPVPARLRTAARELAVSEAAILLAAWGSLHARYTRGGDGRMLVVTDGRSADGLGGVLGLLERPVAVRLPIAPEAPFARAARDAADALRDAAAHECHRDPGEDGGDGTGPVPSFRHRWDRWAAAAEPGPFGRAELPGALHLDCVQGPESLSLTFAGTGARVTASDLAMFAEAFEHLLTDALADSGRAVGVLRLTAPSGTPTAAPSRTPVVQDAHRAVPYRFLEQAGRVPDRPAVRCADEVLTYRELARRAEAVAALLRGHGVRPGDHVPVAVPSSADTLAAMLGTWLAGAAFVPIDPAWPKERIETVVRQSASPLALVPDAAAGIPLPVTAVPLPGRDDPRGGPAPVAADADGAAYVIFTSGTSGVPKGVVIGHDQLAHYTAAVLERLDLPDGAGFAAVSTLAADLSYTAVFPTLAGGGCVHLVDADTATDPEALAERLRANPVSAMKLVPSHLSALLAEASDPPALLPGEVLVLGGEVLPSSLHARLRELAPRLRVYNHYGPTETTIGASCLPLPAAVDERCASVPVGSGLGENTLTVVDDEGNPLPPWCPGEVLISGPGVGLGYLAELREGGTGFGERGGAGRYRSGDLGRLVPGLGVEIIGRLDDQVKLRGHRVRLGEIEELLRRRPGVTAAAVVARTDDDGLATHLDAYVVRADADGPAVKDLQADLGRLLPAALVPTGWQVLERLPLTRNGKVDRRALAPVESERARAGRPRDSVEQRLLVLWAEVLGIDDISPEDDFFDLGGHSLRAIKLISRTNGAFGCRLPMSSIFNARTVAAMADLVRGSDRQDSNLVPLRNGEGGSPVFCVHPGGGSTLSYWELARLLPADRRIVGVEAWGLHGRPPQEDFAGMAASYAEAIATSGDGPPVLVGWCFGGLMALETARALRRAGHEVAKLIVIDCPAPGYDDEDDEATRETQPLTESTLIGRFAWHYELELPSPLPPGPAAYELLLKAMQIGGHLPPTAGEEELRTLFDAYAANMTALERHFEEDGPRHPAPDYPVLLIRAEPDGVVPDRDRTWGWRSLVGPGLSFASVAADHHGVMRPPAVSGLAALVAQALGPAAWV</sequence>
<dbReference type="SUPFAM" id="SSF56801">
    <property type="entry name" value="Acetyl-CoA synthetase-like"/>
    <property type="match status" value="1"/>
</dbReference>
<dbReference type="Gene3D" id="1.10.1200.10">
    <property type="entry name" value="ACP-like"/>
    <property type="match status" value="1"/>
</dbReference>
<accession>A0ABN3W7J1</accession>
<dbReference type="Pfam" id="PF13193">
    <property type="entry name" value="AMP-binding_C"/>
    <property type="match status" value="1"/>
</dbReference>
<dbReference type="Gene3D" id="3.30.559.10">
    <property type="entry name" value="Chloramphenicol acetyltransferase-like domain"/>
    <property type="match status" value="1"/>
</dbReference>
<dbReference type="InterPro" id="IPR025110">
    <property type="entry name" value="AMP-bd_C"/>
</dbReference>
<feature type="region of interest" description="Disordered" evidence="4">
    <location>
        <begin position="294"/>
        <end position="316"/>
    </location>
</feature>
<dbReference type="CDD" id="cd05930">
    <property type="entry name" value="A_NRPS"/>
    <property type="match status" value="1"/>
</dbReference>
<evidence type="ECO:0000256" key="4">
    <source>
        <dbReference type="SAM" id="MobiDB-lite"/>
    </source>
</evidence>
<dbReference type="Pfam" id="PF00501">
    <property type="entry name" value="AMP-binding"/>
    <property type="match status" value="1"/>
</dbReference>
<comment type="cofactor">
    <cofactor evidence="1">
        <name>pantetheine 4'-phosphate</name>
        <dbReference type="ChEBI" id="CHEBI:47942"/>
    </cofactor>
</comment>
<dbReference type="SUPFAM" id="SSF47336">
    <property type="entry name" value="ACP-like"/>
    <property type="match status" value="1"/>
</dbReference>
<dbReference type="Pfam" id="PF00975">
    <property type="entry name" value="Thioesterase"/>
    <property type="match status" value="1"/>
</dbReference>
<keyword evidence="2" id="KW-0596">Phosphopantetheine</keyword>
<keyword evidence="7" id="KW-1185">Reference proteome</keyword>
<dbReference type="Gene3D" id="3.30.300.30">
    <property type="match status" value="1"/>
</dbReference>
<dbReference type="Pfam" id="PF00550">
    <property type="entry name" value="PP-binding"/>
    <property type="match status" value="1"/>
</dbReference>
<dbReference type="PANTHER" id="PTHR45527">
    <property type="entry name" value="NONRIBOSOMAL PEPTIDE SYNTHETASE"/>
    <property type="match status" value="1"/>
</dbReference>
<dbReference type="InterPro" id="IPR023213">
    <property type="entry name" value="CAT-like_dom_sf"/>
</dbReference>
<dbReference type="InterPro" id="IPR010071">
    <property type="entry name" value="AA_adenyl_dom"/>
</dbReference>
<dbReference type="InterPro" id="IPR045851">
    <property type="entry name" value="AMP-bd_C_sf"/>
</dbReference>
<dbReference type="InterPro" id="IPR042099">
    <property type="entry name" value="ANL_N_sf"/>
</dbReference>
<dbReference type="InterPro" id="IPR001031">
    <property type="entry name" value="Thioesterase"/>
</dbReference>
<evidence type="ECO:0000256" key="1">
    <source>
        <dbReference type="ARBA" id="ARBA00001957"/>
    </source>
</evidence>
<dbReference type="RefSeq" id="WP_344979210.1">
    <property type="nucleotide sequence ID" value="NZ_BAAAVI010000061.1"/>
</dbReference>
<dbReference type="Gene3D" id="3.40.50.1820">
    <property type="entry name" value="alpha/beta hydrolase"/>
    <property type="match status" value="1"/>
</dbReference>
<gene>
    <name evidence="6" type="ORF">GCM10010517_63340</name>
</gene>
<evidence type="ECO:0000259" key="5">
    <source>
        <dbReference type="PROSITE" id="PS50075"/>
    </source>
</evidence>
<dbReference type="InterPro" id="IPR036736">
    <property type="entry name" value="ACP-like_sf"/>
</dbReference>
<name>A0ABN3W7J1_9ACTN</name>
<evidence type="ECO:0000256" key="3">
    <source>
        <dbReference type="ARBA" id="ARBA00022553"/>
    </source>
</evidence>
<dbReference type="Proteomes" id="UP001500831">
    <property type="component" value="Unassembled WGS sequence"/>
</dbReference>
<feature type="compositionally biased region" description="Basic and acidic residues" evidence="4">
    <location>
        <begin position="294"/>
        <end position="304"/>
    </location>
</feature>
<evidence type="ECO:0000256" key="2">
    <source>
        <dbReference type="ARBA" id="ARBA00022450"/>
    </source>
</evidence>
<dbReference type="InterPro" id="IPR029058">
    <property type="entry name" value="AB_hydrolase_fold"/>
</dbReference>
<reference evidence="6 7" key="1">
    <citation type="journal article" date="2019" name="Int. J. Syst. Evol. Microbiol.">
        <title>The Global Catalogue of Microorganisms (GCM) 10K type strain sequencing project: providing services to taxonomists for standard genome sequencing and annotation.</title>
        <authorList>
            <consortium name="The Broad Institute Genomics Platform"/>
            <consortium name="The Broad Institute Genome Sequencing Center for Infectious Disease"/>
            <person name="Wu L."/>
            <person name="Ma J."/>
        </authorList>
    </citation>
    <scope>NUCLEOTIDE SEQUENCE [LARGE SCALE GENOMIC DNA]</scope>
    <source>
        <strain evidence="6 7">JCM 6242</strain>
    </source>
</reference>
<proteinExistence type="predicted"/>
<keyword evidence="3" id="KW-0597">Phosphoprotein</keyword>
<dbReference type="InterPro" id="IPR000873">
    <property type="entry name" value="AMP-dep_synth/lig_dom"/>
</dbReference>
<dbReference type="PROSITE" id="PS00455">
    <property type="entry name" value="AMP_BINDING"/>
    <property type="match status" value="1"/>
</dbReference>
<dbReference type="InterPro" id="IPR020845">
    <property type="entry name" value="AMP-binding_CS"/>
</dbReference>
<feature type="domain" description="Carrier" evidence="5">
    <location>
        <begin position="918"/>
        <end position="993"/>
    </location>
</feature>
<organism evidence="6 7">
    <name type="scientific">Streptosporangium fragile</name>
    <dbReference type="NCBI Taxonomy" id="46186"/>
    <lineage>
        <taxon>Bacteria</taxon>
        <taxon>Bacillati</taxon>
        <taxon>Actinomycetota</taxon>
        <taxon>Actinomycetes</taxon>
        <taxon>Streptosporangiales</taxon>
        <taxon>Streptosporangiaceae</taxon>
        <taxon>Streptosporangium</taxon>
    </lineage>
</organism>
<dbReference type="Gene3D" id="3.30.559.30">
    <property type="entry name" value="Nonribosomal peptide synthetase, condensation domain"/>
    <property type="match status" value="1"/>
</dbReference>
<evidence type="ECO:0000313" key="6">
    <source>
        <dbReference type="EMBL" id="GAA2898255.1"/>
    </source>
</evidence>
<dbReference type="NCBIfam" id="TIGR01733">
    <property type="entry name" value="AA-adenyl-dom"/>
    <property type="match status" value="1"/>
</dbReference>
<evidence type="ECO:0000313" key="7">
    <source>
        <dbReference type="Proteomes" id="UP001500831"/>
    </source>
</evidence>
<dbReference type="InterPro" id="IPR009081">
    <property type="entry name" value="PP-bd_ACP"/>
</dbReference>
<dbReference type="Gene3D" id="3.40.50.12780">
    <property type="entry name" value="N-terminal domain of ligase-like"/>
    <property type="match status" value="1"/>
</dbReference>
<dbReference type="PROSITE" id="PS50075">
    <property type="entry name" value="CARRIER"/>
    <property type="match status" value="1"/>
</dbReference>